<protein>
    <submittedName>
        <fullName evidence="1">Uncharacterized protein</fullName>
    </submittedName>
</protein>
<dbReference type="RefSeq" id="WP_281172152.1">
    <property type="nucleotide sequence ID" value="NZ_BSOR01000007.1"/>
</dbReference>
<reference evidence="2" key="1">
    <citation type="journal article" date="2019" name="Int. J. Syst. Evol. Microbiol.">
        <title>The Global Catalogue of Microorganisms (GCM) 10K type strain sequencing project: providing services to taxonomists for standard genome sequencing and annotation.</title>
        <authorList>
            <consortium name="The Broad Institute Genomics Platform"/>
            <consortium name="The Broad Institute Genome Sequencing Center for Infectious Disease"/>
            <person name="Wu L."/>
            <person name="Ma J."/>
        </authorList>
    </citation>
    <scope>NUCLEOTIDE SEQUENCE [LARGE SCALE GENOMIC DNA]</scope>
    <source>
        <strain evidence="2">NBRC 100033</strain>
    </source>
</reference>
<sequence>MSNDSEKVPTKCQFLVYQAEDGELAPEATVKKYLTVRQEGRLV</sequence>
<name>A0ABQ5ZU32_9GAMM</name>
<evidence type="ECO:0000313" key="2">
    <source>
        <dbReference type="Proteomes" id="UP001156682"/>
    </source>
</evidence>
<dbReference type="EMBL" id="BSOR01000007">
    <property type="protein sequence ID" value="GLR62936.1"/>
    <property type="molecule type" value="Genomic_DNA"/>
</dbReference>
<organism evidence="1 2">
    <name type="scientific">Marinospirillum insulare</name>
    <dbReference type="NCBI Taxonomy" id="217169"/>
    <lineage>
        <taxon>Bacteria</taxon>
        <taxon>Pseudomonadati</taxon>
        <taxon>Pseudomonadota</taxon>
        <taxon>Gammaproteobacteria</taxon>
        <taxon>Oceanospirillales</taxon>
        <taxon>Oceanospirillaceae</taxon>
        <taxon>Marinospirillum</taxon>
    </lineage>
</organism>
<gene>
    <name evidence="1" type="ORF">GCM10007878_03710</name>
</gene>
<keyword evidence="2" id="KW-1185">Reference proteome</keyword>
<evidence type="ECO:0000313" key="1">
    <source>
        <dbReference type="EMBL" id="GLR62936.1"/>
    </source>
</evidence>
<proteinExistence type="predicted"/>
<comment type="caution">
    <text evidence="1">The sequence shown here is derived from an EMBL/GenBank/DDBJ whole genome shotgun (WGS) entry which is preliminary data.</text>
</comment>
<dbReference type="Proteomes" id="UP001156682">
    <property type="component" value="Unassembled WGS sequence"/>
</dbReference>
<accession>A0ABQ5ZU32</accession>